<feature type="compositionally biased region" description="Pro residues" evidence="1">
    <location>
        <begin position="18"/>
        <end position="31"/>
    </location>
</feature>
<gene>
    <name evidence="2" type="ORF">HNR61_007871</name>
</gene>
<reference evidence="2 3" key="1">
    <citation type="submission" date="2020-08" db="EMBL/GenBank/DDBJ databases">
        <title>Genomic Encyclopedia of Type Strains, Phase IV (KMG-IV): sequencing the most valuable type-strain genomes for metagenomic binning, comparative biology and taxonomic classification.</title>
        <authorList>
            <person name="Goeker M."/>
        </authorList>
    </citation>
    <scope>NUCLEOTIDE SEQUENCE [LARGE SCALE GENOMIC DNA]</scope>
    <source>
        <strain evidence="2 3">DSM 44197</strain>
    </source>
</reference>
<dbReference type="RefSeq" id="WP_182848123.1">
    <property type="nucleotide sequence ID" value="NZ_BAAALP010000007.1"/>
</dbReference>
<comment type="caution">
    <text evidence="2">The sequence shown here is derived from an EMBL/GenBank/DDBJ whole genome shotgun (WGS) entry which is preliminary data.</text>
</comment>
<sequence length="354" mass="38471">MHDPHPGYDSPAFEPDGFPVPLPADPVPPVPEEVESALEPFRAGDAAASLAALRPLAASGRTSLAGHAAAALAGVAISLDEPFRAPLRQVMEGEDPWLGPLAAVLESRGPSDVLGRRPSAVDPLLTGITARLTGAREAAREHLAQAVADADRAVRRDLAAVLLGDLLLADGEPDAAERPLRRALRAKDPLYVAYAGHLLGHLLIVRGELDEAADTLLKACITAHPRETETDALMPWVHLRLGELLAGTFRLRVVEEWMENNGMNELYWTRDVFETGLHFHDISRPSLNEIGLHVFPGDVAEVRAALDRLKQWSDERHARGRRLCLMLGTRTDTRPWDEGYGPLRELLAELNASA</sequence>
<dbReference type="AlphaFoldDB" id="A0A7W3QQY9"/>
<accession>A0A7W3QQY9</accession>
<evidence type="ECO:0000313" key="3">
    <source>
        <dbReference type="Proteomes" id="UP000572680"/>
    </source>
</evidence>
<dbReference type="InterPro" id="IPR011990">
    <property type="entry name" value="TPR-like_helical_dom_sf"/>
</dbReference>
<dbReference type="SUPFAM" id="SSF48452">
    <property type="entry name" value="TPR-like"/>
    <property type="match status" value="1"/>
</dbReference>
<name>A0A7W3QQY9_ACTNM</name>
<organism evidence="2 3">
    <name type="scientific">Actinomadura namibiensis</name>
    <dbReference type="NCBI Taxonomy" id="182080"/>
    <lineage>
        <taxon>Bacteria</taxon>
        <taxon>Bacillati</taxon>
        <taxon>Actinomycetota</taxon>
        <taxon>Actinomycetes</taxon>
        <taxon>Streptosporangiales</taxon>
        <taxon>Thermomonosporaceae</taxon>
        <taxon>Actinomadura</taxon>
    </lineage>
</organism>
<dbReference type="Proteomes" id="UP000572680">
    <property type="component" value="Unassembled WGS sequence"/>
</dbReference>
<keyword evidence="3" id="KW-1185">Reference proteome</keyword>
<dbReference type="Gene3D" id="1.25.40.10">
    <property type="entry name" value="Tetratricopeptide repeat domain"/>
    <property type="match status" value="1"/>
</dbReference>
<protein>
    <submittedName>
        <fullName evidence="2">Tetratricopeptide (TPR) repeat protein</fullName>
    </submittedName>
</protein>
<evidence type="ECO:0000313" key="2">
    <source>
        <dbReference type="EMBL" id="MBA8956189.1"/>
    </source>
</evidence>
<proteinExistence type="predicted"/>
<feature type="region of interest" description="Disordered" evidence="1">
    <location>
        <begin position="1"/>
        <end position="32"/>
    </location>
</feature>
<dbReference type="EMBL" id="JACJIA010000014">
    <property type="protein sequence ID" value="MBA8956189.1"/>
    <property type="molecule type" value="Genomic_DNA"/>
</dbReference>
<evidence type="ECO:0000256" key="1">
    <source>
        <dbReference type="SAM" id="MobiDB-lite"/>
    </source>
</evidence>